<evidence type="ECO:0000256" key="3">
    <source>
        <dbReference type="ARBA" id="ARBA00005061"/>
    </source>
</evidence>
<name>A0ABT5HYD1_9CAUL</name>
<proteinExistence type="inferred from homology"/>
<dbReference type="EMBL" id="JAQQKX010000020">
    <property type="protein sequence ID" value="MDC7685091.1"/>
    <property type="molecule type" value="Genomic_DNA"/>
</dbReference>
<comment type="cofactor">
    <cofactor evidence="1">
        <name>Zn(2+)</name>
        <dbReference type="ChEBI" id="CHEBI:29105"/>
    </cofactor>
</comment>
<comment type="function">
    <text evidence="2">Catalyzes the conversion of 7,8-dihydroneopterin triphosphate (H2NTP) to 6-carboxy-5,6,7,8-tetrahydropterin (CPH4) and acetaldehyde.</text>
</comment>
<evidence type="ECO:0000256" key="6">
    <source>
        <dbReference type="ARBA" id="ARBA00018141"/>
    </source>
</evidence>
<dbReference type="PANTHER" id="PTHR12589:SF7">
    <property type="entry name" value="6-PYRUVOYL TETRAHYDROBIOPTERIN SYNTHASE"/>
    <property type="match status" value="1"/>
</dbReference>
<dbReference type="InterPro" id="IPR038418">
    <property type="entry name" value="6-PTP_synth/QueD_sf"/>
</dbReference>
<dbReference type="SUPFAM" id="SSF55620">
    <property type="entry name" value="Tetrahydrobiopterin biosynthesis enzymes-like"/>
    <property type="match status" value="1"/>
</dbReference>
<comment type="similarity">
    <text evidence="4">Belongs to the PTPS family. QueD subfamily.</text>
</comment>
<comment type="pathway">
    <text evidence="3">Purine metabolism; 7-cyano-7-deazaguanine biosynthesis.</text>
</comment>
<evidence type="ECO:0000256" key="2">
    <source>
        <dbReference type="ARBA" id="ARBA00002285"/>
    </source>
</evidence>
<evidence type="ECO:0000313" key="12">
    <source>
        <dbReference type="EMBL" id="MDC7685091.1"/>
    </source>
</evidence>
<accession>A0ABT5HYD1</accession>
<dbReference type="InterPro" id="IPR007115">
    <property type="entry name" value="6-PTP_synth/QueD"/>
</dbReference>
<keyword evidence="8" id="KW-0862">Zinc</keyword>
<evidence type="ECO:0000313" key="13">
    <source>
        <dbReference type="Proteomes" id="UP001214854"/>
    </source>
</evidence>
<dbReference type="EC" id="4.1.2.50" evidence="5"/>
<gene>
    <name evidence="12" type="ORF">PQU92_17535</name>
</gene>
<organism evidence="12 13">
    <name type="scientific">Asticcacaulis aquaticus</name>
    <dbReference type="NCBI Taxonomy" id="2984212"/>
    <lineage>
        <taxon>Bacteria</taxon>
        <taxon>Pseudomonadati</taxon>
        <taxon>Pseudomonadota</taxon>
        <taxon>Alphaproteobacteria</taxon>
        <taxon>Caulobacterales</taxon>
        <taxon>Caulobacteraceae</taxon>
        <taxon>Asticcacaulis</taxon>
    </lineage>
</organism>
<reference evidence="12 13" key="1">
    <citation type="submission" date="2023-01" db="EMBL/GenBank/DDBJ databases">
        <title>Novel species of the genus Asticcacaulis isolated from rivers.</title>
        <authorList>
            <person name="Lu H."/>
        </authorList>
    </citation>
    <scope>NUCLEOTIDE SEQUENCE [LARGE SCALE GENOMIC DNA]</scope>
    <source>
        <strain evidence="12 13">BYS171W</strain>
    </source>
</reference>
<protein>
    <recommendedName>
        <fullName evidence="6">6-carboxy-5,6,7,8-tetrahydropterin synthase</fullName>
        <ecNumber evidence="5">4.1.2.50</ecNumber>
    </recommendedName>
    <alternativeName>
        <fullName evidence="10">Queuosine biosynthesis protein QueD</fullName>
    </alternativeName>
</protein>
<keyword evidence="9" id="KW-0456">Lyase</keyword>
<evidence type="ECO:0000256" key="10">
    <source>
        <dbReference type="ARBA" id="ARBA00031449"/>
    </source>
</evidence>
<evidence type="ECO:0000256" key="9">
    <source>
        <dbReference type="ARBA" id="ARBA00023239"/>
    </source>
</evidence>
<evidence type="ECO:0000256" key="4">
    <source>
        <dbReference type="ARBA" id="ARBA00008900"/>
    </source>
</evidence>
<dbReference type="Gene3D" id="3.30.479.10">
    <property type="entry name" value="6-pyruvoyl tetrahydropterin synthase/QueD"/>
    <property type="match status" value="1"/>
</dbReference>
<evidence type="ECO:0000256" key="8">
    <source>
        <dbReference type="ARBA" id="ARBA00022833"/>
    </source>
</evidence>
<evidence type="ECO:0000256" key="11">
    <source>
        <dbReference type="ARBA" id="ARBA00048807"/>
    </source>
</evidence>
<evidence type="ECO:0000256" key="1">
    <source>
        <dbReference type="ARBA" id="ARBA00001947"/>
    </source>
</evidence>
<sequence length="186" mass="21203">MQIQFTRRFSMAHRLRADRSSKCATPHGHNEFVKVTLKAKSADTVKWGQSNYAQSFDLLKRDWHRFVDDALDHAFQLGHDDPMIGFFKAHEPDLLPRLLVISGDPTTEAVALALYYKLNAILRTHVPDFECVRFEIEETPTNSVILTPDDLIGAPRLADWCHRADMSLNDILTPDQWAQPKGDTCT</sequence>
<keyword evidence="7" id="KW-0479">Metal-binding</keyword>
<comment type="caution">
    <text evidence="12">The sequence shown here is derived from an EMBL/GenBank/DDBJ whole genome shotgun (WGS) entry which is preliminary data.</text>
</comment>
<dbReference type="PANTHER" id="PTHR12589">
    <property type="entry name" value="PYRUVOYL TETRAHYDROBIOPTERIN SYNTHASE"/>
    <property type="match status" value="1"/>
</dbReference>
<dbReference type="RefSeq" id="WP_272749599.1">
    <property type="nucleotide sequence ID" value="NZ_JAQQKX010000020.1"/>
</dbReference>
<comment type="catalytic activity">
    <reaction evidence="11">
        <text>7,8-dihydroneopterin 3'-triphosphate + H2O = 6-carboxy-5,6,7,8-tetrahydropterin + triphosphate + acetaldehyde + 2 H(+)</text>
        <dbReference type="Rhea" id="RHEA:27966"/>
        <dbReference type="ChEBI" id="CHEBI:15343"/>
        <dbReference type="ChEBI" id="CHEBI:15377"/>
        <dbReference type="ChEBI" id="CHEBI:15378"/>
        <dbReference type="ChEBI" id="CHEBI:18036"/>
        <dbReference type="ChEBI" id="CHEBI:58462"/>
        <dbReference type="ChEBI" id="CHEBI:61032"/>
        <dbReference type="EC" id="4.1.2.50"/>
    </reaction>
</comment>
<dbReference type="Proteomes" id="UP001214854">
    <property type="component" value="Unassembled WGS sequence"/>
</dbReference>
<dbReference type="Pfam" id="PF01242">
    <property type="entry name" value="PTPS"/>
    <property type="match status" value="1"/>
</dbReference>
<evidence type="ECO:0000256" key="7">
    <source>
        <dbReference type="ARBA" id="ARBA00022723"/>
    </source>
</evidence>
<keyword evidence="13" id="KW-1185">Reference proteome</keyword>
<evidence type="ECO:0000256" key="5">
    <source>
        <dbReference type="ARBA" id="ARBA00012982"/>
    </source>
</evidence>